<comment type="caution">
    <text evidence="1">The sequence shown here is derived from an EMBL/GenBank/DDBJ whole genome shotgun (WGS) entry which is preliminary data.</text>
</comment>
<reference evidence="1 2" key="1">
    <citation type="submission" date="2023-03" db="EMBL/GenBank/DDBJ databases">
        <title>WGS of Gossypium arboreum.</title>
        <authorList>
            <person name="Yu D."/>
        </authorList>
    </citation>
    <scope>NUCLEOTIDE SEQUENCE [LARGE SCALE GENOMIC DNA]</scope>
    <source>
        <tissue evidence="1">Leaf</tissue>
    </source>
</reference>
<accession>A0ABR0Q7J4</accession>
<evidence type="ECO:0008006" key="3">
    <source>
        <dbReference type="Google" id="ProtNLM"/>
    </source>
</evidence>
<sequence length="183" mass="21337">MANFWWRKGQGCRGIHWCPWSQLCELKDDGGLGYRNLTKFNLALLAKSDLGNLPSYTWKSIWAVKGLLLTGLRWRVGNGHNISIEEDVWVPNGEDLLIKKIVNRPNVIKVEDLIDNRNRTWRARLILNTFSVELGGEALGEYTVRSGYKFLLQRHENYRHNEINRCYKKLWRSDLPSKINIIA</sequence>
<gene>
    <name evidence="1" type="ORF">PVK06_010694</name>
</gene>
<evidence type="ECO:0000313" key="1">
    <source>
        <dbReference type="EMBL" id="KAK5835012.1"/>
    </source>
</evidence>
<dbReference type="Proteomes" id="UP001358586">
    <property type="component" value="Chromosome 4"/>
</dbReference>
<protein>
    <recommendedName>
        <fullName evidence="3">Reverse transcriptase</fullName>
    </recommendedName>
</protein>
<keyword evidence="2" id="KW-1185">Reference proteome</keyword>
<organism evidence="1 2">
    <name type="scientific">Gossypium arboreum</name>
    <name type="common">Tree cotton</name>
    <name type="synonym">Gossypium nanking</name>
    <dbReference type="NCBI Taxonomy" id="29729"/>
    <lineage>
        <taxon>Eukaryota</taxon>
        <taxon>Viridiplantae</taxon>
        <taxon>Streptophyta</taxon>
        <taxon>Embryophyta</taxon>
        <taxon>Tracheophyta</taxon>
        <taxon>Spermatophyta</taxon>
        <taxon>Magnoliopsida</taxon>
        <taxon>eudicotyledons</taxon>
        <taxon>Gunneridae</taxon>
        <taxon>Pentapetalae</taxon>
        <taxon>rosids</taxon>
        <taxon>malvids</taxon>
        <taxon>Malvales</taxon>
        <taxon>Malvaceae</taxon>
        <taxon>Malvoideae</taxon>
        <taxon>Gossypium</taxon>
    </lineage>
</organism>
<evidence type="ECO:0000313" key="2">
    <source>
        <dbReference type="Proteomes" id="UP001358586"/>
    </source>
</evidence>
<proteinExistence type="predicted"/>
<dbReference type="EMBL" id="JARKNE010000004">
    <property type="protein sequence ID" value="KAK5835012.1"/>
    <property type="molecule type" value="Genomic_DNA"/>
</dbReference>
<name>A0ABR0Q7J4_GOSAR</name>